<comment type="caution">
    <text evidence="2">The sequence shown here is derived from an EMBL/GenBank/DDBJ whole genome shotgun (WGS) entry which is preliminary data.</text>
</comment>
<dbReference type="EMBL" id="JAPZBR010000001">
    <property type="protein sequence ID" value="KAJ5366794.1"/>
    <property type="molecule type" value="Genomic_DNA"/>
</dbReference>
<accession>A0A9W9RWV2</accession>
<protein>
    <recommendedName>
        <fullName evidence="1">F-box domain-containing protein</fullName>
    </recommendedName>
</protein>
<evidence type="ECO:0000313" key="2">
    <source>
        <dbReference type="EMBL" id="KAJ5366794.1"/>
    </source>
</evidence>
<dbReference type="Pfam" id="PF00646">
    <property type="entry name" value="F-box"/>
    <property type="match status" value="1"/>
</dbReference>
<feature type="domain" description="F-box" evidence="1">
    <location>
        <begin position="10"/>
        <end position="42"/>
    </location>
</feature>
<dbReference type="Proteomes" id="UP001148299">
    <property type="component" value="Unassembled WGS sequence"/>
</dbReference>
<evidence type="ECO:0000313" key="3">
    <source>
        <dbReference type="Proteomes" id="UP001148299"/>
    </source>
</evidence>
<sequence length="462" mass="53119">MIEVAKPQLACHVAKYLNPADVFSLRRVSKRWKEIFTQKDILFYCARIISPKPCLGLSAVHLEDIIKRQGRLEIGQPVTTATVKDLSWDPRNWEPGAMFTSYDVCNGKLAYISLDQTDLVICLNLWTGEKEVFTIEDPLIRSYSSIHLSTQLLAVRLSNGRWHIWDLLTKEHKLFTEDQIAHYFCVSECNVFLQTAAGLVQFCFRQNRVHHFGIHNDCLGIRYQGCEKVYVLTLERTDGTRPSESINTPEELKTCQLVVWSRESQFTASTELQRHDLSSFLPDLPLRWELSLRLSNSFRNQLAGCIFEDWSEQEILYFSLSESGLITTHRFFYRNDRNEGFAHEPIHISQGVMYVRRSPRYAHWPQGGQVTFASGSMMSSMPPRTVGYDLKIRPLPKCGCGFYHQDLDVCDMKGDDQFLVLSKSNGVCIWGLSDMWRPSNALSEAGIQFECESSVFIYDSME</sequence>
<proteinExistence type="predicted"/>
<keyword evidence="3" id="KW-1185">Reference proteome</keyword>
<name>A0A9W9RWV2_PENBR</name>
<reference evidence="2" key="1">
    <citation type="submission" date="2022-12" db="EMBL/GenBank/DDBJ databases">
        <authorList>
            <person name="Petersen C."/>
        </authorList>
    </citation>
    <scope>NUCLEOTIDE SEQUENCE</scope>
    <source>
        <strain evidence="2">IBT 35675</strain>
    </source>
</reference>
<reference evidence="2" key="2">
    <citation type="journal article" date="2023" name="IMA Fungus">
        <title>Comparative genomic study of the Penicillium genus elucidates a diverse pangenome and 15 lateral gene transfer events.</title>
        <authorList>
            <person name="Petersen C."/>
            <person name="Sorensen T."/>
            <person name="Nielsen M.R."/>
            <person name="Sondergaard T.E."/>
            <person name="Sorensen J.L."/>
            <person name="Fitzpatrick D.A."/>
            <person name="Frisvad J.C."/>
            <person name="Nielsen K.L."/>
        </authorList>
    </citation>
    <scope>NUCLEOTIDE SEQUENCE</scope>
    <source>
        <strain evidence="2">IBT 35675</strain>
    </source>
</reference>
<dbReference type="SUPFAM" id="SSF81383">
    <property type="entry name" value="F-box domain"/>
    <property type="match status" value="1"/>
</dbReference>
<gene>
    <name evidence="2" type="ORF">N7541_000735</name>
</gene>
<organism evidence="2 3">
    <name type="scientific">Penicillium brevicompactum</name>
    <dbReference type="NCBI Taxonomy" id="5074"/>
    <lineage>
        <taxon>Eukaryota</taxon>
        <taxon>Fungi</taxon>
        <taxon>Dikarya</taxon>
        <taxon>Ascomycota</taxon>
        <taxon>Pezizomycotina</taxon>
        <taxon>Eurotiomycetes</taxon>
        <taxon>Eurotiomycetidae</taxon>
        <taxon>Eurotiales</taxon>
        <taxon>Aspergillaceae</taxon>
        <taxon>Penicillium</taxon>
    </lineage>
</organism>
<evidence type="ECO:0000259" key="1">
    <source>
        <dbReference type="Pfam" id="PF00646"/>
    </source>
</evidence>
<dbReference type="InterPro" id="IPR001810">
    <property type="entry name" value="F-box_dom"/>
</dbReference>
<dbReference type="AlphaFoldDB" id="A0A9W9RWV2"/>
<dbReference type="InterPro" id="IPR036047">
    <property type="entry name" value="F-box-like_dom_sf"/>
</dbReference>
<dbReference type="CDD" id="cd09917">
    <property type="entry name" value="F-box_SF"/>
    <property type="match status" value="1"/>
</dbReference>